<comment type="caution">
    <text evidence="1">The sequence shown here is derived from an EMBL/GenBank/DDBJ whole genome shotgun (WGS) entry which is preliminary data.</text>
</comment>
<sequence>MYASQAHPCMACLFLCVIRGNLPLHNGDHAPNLLQHFDSMPCRDSSYHLESSSSCYRTCWACLASTLIVIHTDRCWEESPRTAHISLHSIYTGLKIYITLRRSLPLESVASNNVILVGTAVFQK</sequence>
<organism evidence="1 2">
    <name type="scientific">Verticillium dahliae</name>
    <name type="common">Verticillium wilt</name>
    <dbReference type="NCBI Taxonomy" id="27337"/>
    <lineage>
        <taxon>Eukaryota</taxon>
        <taxon>Fungi</taxon>
        <taxon>Dikarya</taxon>
        <taxon>Ascomycota</taxon>
        <taxon>Pezizomycotina</taxon>
        <taxon>Sordariomycetes</taxon>
        <taxon>Hypocreomycetidae</taxon>
        <taxon>Glomerellales</taxon>
        <taxon>Plectosphaerellaceae</taxon>
        <taxon>Verticillium</taxon>
    </lineage>
</organism>
<dbReference type="Proteomes" id="UP000288725">
    <property type="component" value="Chromosome 2"/>
</dbReference>
<dbReference type="AlphaFoldDB" id="A0A444RX80"/>
<evidence type="ECO:0000313" key="2">
    <source>
        <dbReference type="Proteomes" id="UP000288725"/>
    </source>
</evidence>
<name>A0A444RX80_VERDA</name>
<evidence type="ECO:0000313" key="1">
    <source>
        <dbReference type="EMBL" id="RXG45757.1"/>
    </source>
</evidence>
<accession>A0A444RX80</accession>
<reference evidence="1 2" key="1">
    <citation type="submission" date="2018-12" db="EMBL/GenBank/DDBJ databases">
        <title>Genome of Verticillium dahliae isolate Getta Getta.</title>
        <authorList>
            <person name="Gardiner D.M."/>
        </authorList>
    </citation>
    <scope>NUCLEOTIDE SEQUENCE [LARGE SCALE GENOMIC DNA]</scope>
    <source>
        <strain evidence="1 2">Getta Getta</strain>
    </source>
</reference>
<protein>
    <submittedName>
        <fullName evidence="1">Uncharacterized protein</fullName>
    </submittedName>
</protein>
<dbReference type="EMBL" id="RSDZ01000057">
    <property type="protein sequence ID" value="RXG45757.1"/>
    <property type="molecule type" value="Genomic_DNA"/>
</dbReference>
<proteinExistence type="predicted"/>
<gene>
    <name evidence="1" type="ORF">VDGE_30436</name>
</gene>